<dbReference type="Proteomes" id="UP000789405">
    <property type="component" value="Unassembled WGS sequence"/>
</dbReference>
<accession>A0A9N9J9A3</accession>
<evidence type="ECO:0000313" key="1">
    <source>
        <dbReference type="EMBL" id="CAG8768410.1"/>
    </source>
</evidence>
<reference evidence="1" key="1">
    <citation type="submission" date="2021-06" db="EMBL/GenBank/DDBJ databases">
        <authorList>
            <person name="Kallberg Y."/>
            <person name="Tangrot J."/>
            <person name="Rosling A."/>
        </authorList>
    </citation>
    <scope>NUCLEOTIDE SEQUENCE</scope>
    <source>
        <strain evidence="1">MA453B</strain>
    </source>
</reference>
<proteinExistence type="predicted"/>
<evidence type="ECO:0000313" key="2">
    <source>
        <dbReference type="Proteomes" id="UP000789405"/>
    </source>
</evidence>
<dbReference type="AlphaFoldDB" id="A0A9N9J9A3"/>
<sequence>MAAKIIDGYLRQKEFIVINVNKPRSESFSLRWDSPLDLEKEIEALKSVISDMQDIFQLGWDVPICQVDE</sequence>
<dbReference type="OrthoDB" id="2304771at2759"/>
<keyword evidence="2" id="KW-1185">Reference proteome</keyword>
<protein>
    <submittedName>
        <fullName evidence="1">22119_t:CDS:1</fullName>
    </submittedName>
</protein>
<organism evidence="1 2">
    <name type="scientific">Dentiscutata erythropus</name>
    <dbReference type="NCBI Taxonomy" id="1348616"/>
    <lineage>
        <taxon>Eukaryota</taxon>
        <taxon>Fungi</taxon>
        <taxon>Fungi incertae sedis</taxon>
        <taxon>Mucoromycota</taxon>
        <taxon>Glomeromycotina</taxon>
        <taxon>Glomeromycetes</taxon>
        <taxon>Diversisporales</taxon>
        <taxon>Gigasporaceae</taxon>
        <taxon>Dentiscutata</taxon>
    </lineage>
</organism>
<gene>
    <name evidence="1" type="ORF">DERYTH_LOCUS18452</name>
</gene>
<comment type="caution">
    <text evidence="1">The sequence shown here is derived from an EMBL/GenBank/DDBJ whole genome shotgun (WGS) entry which is preliminary data.</text>
</comment>
<dbReference type="EMBL" id="CAJVPY010018742">
    <property type="protein sequence ID" value="CAG8768410.1"/>
    <property type="molecule type" value="Genomic_DNA"/>
</dbReference>
<name>A0A9N9J9A3_9GLOM</name>